<dbReference type="AlphaFoldDB" id="A0A2N5MA58"/>
<dbReference type="PANTHER" id="PTHR10000:SF50">
    <property type="entry name" value="STRESS RESPONSE PROTEIN YHAX"/>
    <property type="match status" value="1"/>
</dbReference>
<dbReference type="NCBIfam" id="TIGR00099">
    <property type="entry name" value="Cof-subfamily"/>
    <property type="match status" value="1"/>
</dbReference>
<dbReference type="RefSeq" id="WP_101640278.1">
    <property type="nucleotide sequence ID" value="NZ_PGUY01000010.1"/>
</dbReference>
<dbReference type="GO" id="GO:0005829">
    <property type="term" value="C:cytosol"/>
    <property type="evidence" value="ECO:0007669"/>
    <property type="project" value="TreeGrafter"/>
</dbReference>
<name>A0A2N5MA58_9BACI</name>
<dbReference type="CDD" id="cd07516">
    <property type="entry name" value="HAD_Pase"/>
    <property type="match status" value="1"/>
</dbReference>
<dbReference type="InterPro" id="IPR036412">
    <property type="entry name" value="HAD-like_sf"/>
</dbReference>
<dbReference type="PANTHER" id="PTHR10000">
    <property type="entry name" value="PHOSPHOSERINE PHOSPHATASE"/>
    <property type="match status" value="1"/>
</dbReference>
<dbReference type="InterPro" id="IPR023214">
    <property type="entry name" value="HAD_sf"/>
</dbReference>
<dbReference type="SUPFAM" id="SSF56784">
    <property type="entry name" value="HAD-like"/>
    <property type="match status" value="1"/>
</dbReference>
<dbReference type="Gene3D" id="3.30.1240.10">
    <property type="match status" value="1"/>
</dbReference>
<proteinExistence type="predicted"/>
<sequence length="289" mass="32468">MVYRLLAVNIDGTLLHSNSRLHKTTKEAIEYVHQKGVYVALVTSRNFASARKVAKALKIKPHIVAHQGAYVGAFDKPILIKRISEELTLELVKLSEVSSSQIKLYHEKYMIGNRVNLPENLIGKASFYKNEPFFYAHQYVDILSETLAAHPAAPPKIDVICETEGELKDLTKALGTMYDEVDTIQINENKFTIVPEGVSKWDGLRYLAQHFTIKPHEIVAIGDGSDDVEMIERAGLGVAMGNAVQELKLAADWQSRTNDQLGVAYTVKELFRRQQQIEHGVSRDLKVNK</sequence>
<dbReference type="InterPro" id="IPR000150">
    <property type="entry name" value="Cof"/>
</dbReference>
<dbReference type="Proteomes" id="UP000234748">
    <property type="component" value="Unassembled WGS sequence"/>
</dbReference>
<protein>
    <submittedName>
        <fullName evidence="1">Haloacid dehalogenase</fullName>
    </submittedName>
</protein>
<keyword evidence="2" id="KW-1185">Reference proteome</keyword>
<dbReference type="Pfam" id="PF08282">
    <property type="entry name" value="Hydrolase_3"/>
    <property type="match status" value="1"/>
</dbReference>
<dbReference type="Gene3D" id="3.40.50.1000">
    <property type="entry name" value="HAD superfamily/HAD-like"/>
    <property type="match status" value="1"/>
</dbReference>
<evidence type="ECO:0000313" key="2">
    <source>
        <dbReference type="Proteomes" id="UP000234748"/>
    </source>
</evidence>
<dbReference type="EMBL" id="PGUY01000010">
    <property type="protein sequence ID" value="PLT31241.1"/>
    <property type="molecule type" value="Genomic_DNA"/>
</dbReference>
<dbReference type="GO" id="GO:0016791">
    <property type="term" value="F:phosphatase activity"/>
    <property type="evidence" value="ECO:0007669"/>
    <property type="project" value="UniProtKB-ARBA"/>
</dbReference>
<evidence type="ECO:0000313" key="1">
    <source>
        <dbReference type="EMBL" id="PLT31241.1"/>
    </source>
</evidence>
<gene>
    <name evidence="1" type="ORF">CUU66_03430</name>
</gene>
<comment type="caution">
    <text evidence="1">The sequence shown here is derived from an EMBL/GenBank/DDBJ whole genome shotgun (WGS) entry which is preliminary data.</text>
</comment>
<organism evidence="1 2">
    <name type="scientific">Peribacillus deserti</name>
    <dbReference type="NCBI Taxonomy" id="673318"/>
    <lineage>
        <taxon>Bacteria</taxon>
        <taxon>Bacillati</taxon>
        <taxon>Bacillota</taxon>
        <taxon>Bacilli</taxon>
        <taxon>Bacillales</taxon>
        <taxon>Bacillaceae</taxon>
        <taxon>Peribacillus</taxon>
    </lineage>
</organism>
<reference evidence="1 2" key="1">
    <citation type="submission" date="2017-11" db="EMBL/GenBank/DDBJ databases">
        <title>Comparitive Functional Genomics of Dry Heat Resistant strains isolated from the Viking Spacecraft.</title>
        <authorList>
            <person name="Seuylemezian A."/>
            <person name="Cooper K."/>
            <person name="Vaishampayan P."/>
        </authorList>
    </citation>
    <scope>NUCLEOTIDE SEQUENCE [LARGE SCALE GENOMIC DNA]</scope>
    <source>
        <strain evidence="1 2">V1-29</strain>
    </source>
</reference>
<dbReference type="OrthoDB" id="9790031at2"/>
<dbReference type="InterPro" id="IPR006379">
    <property type="entry name" value="HAD-SF_hydro_IIB"/>
</dbReference>
<dbReference type="NCBIfam" id="TIGR01484">
    <property type="entry name" value="HAD-SF-IIB"/>
    <property type="match status" value="1"/>
</dbReference>
<dbReference type="GO" id="GO:0000287">
    <property type="term" value="F:magnesium ion binding"/>
    <property type="evidence" value="ECO:0007669"/>
    <property type="project" value="TreeGrafter"/>
</dbReference>
<accession>A0A2N5MA58</accession>